<dbReference type="Pfam" id="PF25251">
    <property type="entry name" value="DUF7853"/>
    <property type="match status" value="1"/>
</dbReference>
<protein>
    <submittedName>
        <fullName evidence="1">Uncharacterized protein</fullName>
    </submittedName>
</protein>
<sequence length="105" mass="12091">MSSPSPETETHEVSLSTEEQWVVHYALGTHIDDALDDGETPPEWTLEVFDAIEDADETETFTRRQTRRLVELLDTYLETEEAPYRDIVHGTNVQERLEETLDARA</sequence>
<dbReference type="Proteomes" id="UP000318864">
    <property type="component" value="Unassembled WGS sequence"/>
</dbReference>
<dbReference type="RefSeq" id="WP_141463115.1">
    <property type="nucleotide sequence ID" value="NZ_RBZW01000008.1"/>
</dbReference>
<gene>
    <name evidence="1" type="ORF">D8Y22_02360</name>
</gene>
<dbReference type="AlphaFoldDB" id="A0A4S3TPW7"/>
<keyword evidence="2" id="KW-1185">Reference proteome</keyword>
<accession>A0A4S3TPW7</accession>
<dbReference type="EMBL" id="RBZW01000008">
    <property type="protein sequence ID" value="THE66424.1"/>
    <property type="molecule type" value="Genomic_DNA"/>
</dbReference>
<dbReference type="InterPro" id="IPR057175">
    <property type="entry name" value="DUF7853"/>
</dbReference>
<evidence type="ECO:0000313" key="2">
    <source>
        <dbReference type="Proteomes" id="UP000318864"/>
    </source>
</evidence>
<evidence type="ECO:0000313" key="1">
    <source>
        <dbReference type="EMBL" id="THE66424.1"/>
    </source>
</evidence>
<organism evidence="1 2">
    <name type="scientific">Salinadaptatus halalkaliphilus</name>
    <dbReference type="NCBI Taxonomy" id="2419781"/>
    <lineage>
        <taxon>Archaea</taxon>
        <taxon>Methanobacteriati</taxon>
        <taxon>Methanobacteriota</taxon>
        <taxon>Stenosarchaea group</taxon>
        <taxon>Halobacteria</taxon>
        <taxon>Halobacteriales</taxon>
        <taxon>Natrialbaceae</taxon>
        <taxon>Salinadaptatus</taxon>
    </lineage>
</organism>
<proteinExistence type="predicted"/>
<comment type="caution">
    <text evidence="1">The sequence shown here is derived from an EMBL/GenBank/DDBJ whole genome shotgun (WGS) entry which is preliminary data.</text>
</comment>
<dbReference type="OrthoDB" id="205738at2157"/>
<name>A0A4S3TPW7_9EURY</name>
<reference evidence="1 2" key="1">
    <citation type="submission" date="2018-10" db="EMBL/GenBank/DDBJ databases">
        <title>Natronolimnobius sp. XQ-INN 246 isolated from Inner Mongolia Autonomous Region of China.</title>
        <authorList>
            <person name="Xue Q."/>
        </authorList>
    </citation>
    <scope>NUCLEOTIDE SEQUENCE [LARGE SCALE GENOMIC DNA]</scope>
    <source>
        <strain evidence="1 2">XQ-INN 246</strain>
    </source>
</reference>